<protein>
    <submittedName>
        <fullName evidence="2">TIGR02587 family membrane protein</fullName>
    </submittedName>
</protein>
<reference evidence="2 3" key="1">
    <citation type="submission" date="2019-05" db="EMBL/GenBank/DDBJ databases">
        <title>Verrucobacter flavum gen. nov., sp. nov. a new member of the family Verrucomicrobiaceae.</title>
        <authorList>
            <person name="Szuroczki S."/>
            <person name="Abbaszade G."/>
            <person name="Szabo A."/>
            <person name="Felfoldi T."/>
            <person name="Schumann P."/>
            <person name="Boka K."/>
            <person name="Keki Z."/>
            <person name="Toumi M."/>
            <person name="Toth E."/>
        </authorList>
    </citation>
    <scope>NUCLEOTIDE SEQUENCE [LARGE SCALE GENOMIC DNA]</scope>
    <source>
        <strain evidence="2 3">MG-N-17</strain>
    </source>
</reference>
<name>A0A5R8KJJ1_9BACT</name>
<dbReference type="SUPFAM" id="SSF111352">
    <property type="entry name" value="Ammonium transporter"/>
    <property type="match status" value="1"/>
</dbReference>
<comment type="caution">
    <text evidence="2">The sequence shown here is derived from an EMBL/GenBank/DDBJ whole genome shotgun (WGS) entry which is preliminary data.</text>
</comment>
<dbReference type="Pfam" id="PF09622">
    <property type="entry name" value="DUF2391"/>
    <property type="match status" value="1"/>
</dbReference>
<dbReference type="InterPro" id="IPR013416">
    <property type="entry name" value="CHP02587_IM"/>
</dbReference>
<keyword evidence="3" id="KW-1185">Reference proteome</keyword>
<accession>A0A5R8KJJ1</accession>
<dbReference type="InterPro" id="IPR024464">
    <property type="entry name" value="DUF2391"/>
</dbReference>
<dbReference type="NCBIfam" id="TIGR02587">
    <property type="entry name" value="TIGR02587 family membrane protein"/>
    <property type="match status" value="1"/>
</dbReference>
<keyword evidence="1" id="KW-1133">Transmembrane helix</keyword>
<proteinExistence type="predicted"/>
<keyword evidence="1" id="KW-0812">Transmembrane</keyword>
<dbReference type="AlphaFoldDB" id="A0A5R8KJJ1"/>
<feature type="transmembrane region" description="Helical" evidence="1">
    <location>
        <begin position="188"/>
        <end position="208"/>
    </location>
</feature>
<gene>
    <name evidence="2" type="ORF">FEM03_02500</name>
</gene>
<keyword evidence="1" id="KW-0472">Membrane</keyword>
<evidence type="ECO:0000256" key="1">
    <source>
        <dbReference type="SAM" id="Phobius"/>
    </source>
</evidence>
<feature type="transmembrane region" description="Helical" evidence="1">
    <location>
        <begin position="54"/>
        <end position="74"/>
    </location>
</feature>
<dbReference type="Proteomes" id="UP000306196">
    <property type="component" value="Unassembled WGS sequence"/>
</dbReference>
<feature type="transmembrane region" description="Helical" evidence="1">
    <location>
        <begin position="158"/>
        <end position="182"/>
    </location>
</feature>
<feature type="transmembrane region" description="Helical" evidence="1">
    <location>
        <begin position="229"/>
        <end position="248"/>
    </location>
</feature>
<feature type="transmembrane region" description="Helical" evidence="1">
    <location>
        <begin position="254"/>
        <end position="280"/>
    </location>
</feature>
<evidence type="ECO:0000313" key="2">
    <source>
        <dbReference type="EMBL" id="TLD72486.1"/>
    </source>
</evidence>
<organism evidence="2 3">
    <name type="scientific">Phragmitibacter flavus</name>
    <dbReference type="NCBI Taxonomy" id="2576071"/>
    <lineage>
        <taxon>Bacteria</taxon>
        <taxon>Pseudomonadati</taxon>
        <taxon>Verrucomicrobiota</taxon>
        <taxon>Verrucomicrobiia</taxon>
        <taxon>Verrucomicrobiales</taxon>
        <taxon>Verrucomicrobiaceae</taxon>
        <taxon>Phragmitibacter</taxon>
    </lineage>
</organism>
<dbReference type="EMBL" id="VAUV01000002">
    <property type="protein sequence ID" value="TLD72486.1"/>
    <property type="molecule type" value="Genomic_DNA"/>
</dbReference>
<feature type="transmembrane region" description="Helical" evidence="1">
    <location>
        <begin position="86"/>
        <end position="107"/>
    </location>
</feature>
<sequence>MPKSSTGRPQTRDRSDTHEYLVALARAFGGAVIFSIPIFMTAEMWELGVTAARLRLGLLMILLVPLLVGLSHLCGFEKTFGWLDDVIDAFAACAVGFITASVVLLLFGELHAGMRWDDVVGKVALQAVPGSIGALLAQSEFGQGNAQRVDRSGHRGEFLLMLIGALFLALSVAPTEEIIIIAQQMSTVHVLALITVSLMIMHAFVYAVEFRGSEPIEEGTTSRSLFLRYTIPGYALALLTSLFLLWTFCRTDGLAIQPLVTSMVVLGFPASIGAAAARLII</sequence>
<evidence type="ECO:0000313" key="3">
    <source>
        <dbReference type="Proteomes" id="UP000306196"/>
    </source>
</evidence>
<dbReference type="RefSeq" id="WP_138084602.1">
    <property type="nucleotide sequence ID" value="NZ_VAUV01000002.1"/>
</dbReference>
<feature type="transmembrane region" description="Helical" evidence="1">
    <location>
        <begin position="20"/>
        <end position="42"/>
    </location>
</feature>
<dbReference type="OrthoDB" id="147125at2"/>